<feature type="region of interest" description="Disordered" evidence="1">
    <location>
        <begin position="467"/>
        <end position="491"/>
    </location>
</feature>
<feature type="compositionally biased region" description="Acidic residues" evidence="1">
    <location>
        <begin position="412"/>
        <end position="433"/>
    </location>
</feature>
<protein>
    <submittedName>
        <fullName evidence="2">Uncharacterized protein</fullName>
    </submittedName>
</protein>
<evidence type="ECO:0000313" key="2">
    <source>
        <dbReference type="EMBL" id="CAG8975009.1"/>
    </source>
</evidence>
<evidence type="ECO:0000256" key="1">
    <source>
        <dbReference type="SAM" id="MobiDB-lite"/>
    </source>
</evidence>
<gene>
    <name evidence="2" type="ORF">HYALB_00012142</name>
</gene>
<reference evidence="2" key="1">
    <citation type="submission" date="2021-07" db="EMBL/GenBank/DDBJ databases">
        <authorList>
            <person name="Durling M."/>
        </authorList>
    </citation>
    <scope>NUCLEOTIDE SEQUENCE</scope>
</reference>
<dbReference type="Proteomes" id="UP000701801">
    <property type="component" value="Unassembled WGS sequence"/>
</dbReference>
<keyword evidence="3" id="KW-1185">Reference proteome</keyword>
<dbReference type="AlphaFoldDB" id="A0A9N9LMG7"/>
<feature type="region of interest" description="Disordered" evidence="1">
    <location>
        <begin position="409"/>
        <end position="433"/>
    </location>
</feature>
<dbReference type="EMBL" id="CAJVRM010000121">
    <property type="protein sequence ID" value="CAG8975009.1"/>
    <property type="molecule type" value="Genomic_DNA"/>
</dbReference>
<organism evidence="2 3">
    <name type="scientific">Hymenoscyphus albidus</name>
    <dbReference type="NCBI Taxonomy" id="595503"/>
    <lineage>
        <taxon>Eukaryota</taxon>
        <taxon>Fungi</taxon>
        <taxon>Dikarya</taxon>
        <taxon>Ascomycota</taxon>
        <taxon>Pezizomycotina</taxon>
        <taxon>Leotiomycetes</taxon>
        <taxon>Helotiales</taxon>
        <taxon>Helotiaceae</taxon>
        <taxon>Hymenoscyphus</taxon>
    </lineage>
</organism>
<name>A0A9N9LMG7_9HELO</name>
<proteinExistence type="predicted"/>
<dbReference type="OrthoDB" id="3558721at2759"/>
<comment type="caution">
    <text evidence="2">The sequence shown here is derived from an EMBL/GenBank/DDBJ whole genome shotgun (WGS) entry which is preliminary data.</text>
</comment>
<feature type="compositionally biased region" description="Basic and acidic residues" evidence="1">
    <location>
        <begin position="13"/>
        <end position="30"/>
    </location>
</feature>
<feature type="region of interest" description="Disordered" evidence="1">
    <location>
        <begin position="1"/>
        <end position="30"/>
    </location>
</feature>
<feature type="compositionally biased region" description="Basic and acidic residues" evidence="1">
    <location>
        <begin position="474"/>
        <end position="491"/>
    </location>
</feature>
<sequence length="491" mass="57216">MMMSNGREPPPPEPEHASGDRADEVESTKNDEARISLATVFADEAAGVEKTVTTKAFTAPFTDGYGDFYFGDRSDYTSSKLLRRALLDPTSESDSDDSDGTTSTEVDSFKRIGIFEYEKLPLEIRRQIFRLILAPFYRLEGGNGKNTQLYTFSSIKHHREFDEDYNLTFDEFTEKKRKAREEKMYPMFISTPPGYVPKTYDEEKAEFEETRKRLLKASEVYPGRSGSYRFIPTLQTSQMFDRKNTPSMFREWIRQLSFVGKNFRKELGDAFWGRSHLHIFLGREPDKTRYFDELCSFLKDRPAVCAGVSSILVYADNDEKSWPYVKKEEVETITGRFEFLAETIRLETLHLCLSINEMDVKDLLAARGDFVAAEATRKLVVAKKFEISLQIEFDVDKFENWDYEEYKNALASEDDEDDEDDDNADTDDEDYEVSDIGDKYRESRWFAYNDMIKDKYLPQIQRLMMPNTLRKKAPRQEVSDQEKYLDSRPSY</sequence>
<accession>A0A9N9LMG7</accession>
<evidence type="ECO:0000313" key="3">
    <source>
        <dbReference type="Proteomes" id="UP000701801"/>
    </source>
</evidence>